<evidence type="ECO:0000256" key="5">
    <source>
        <dbReference type="SAM" id="SignalP"/>
    </source>
</evidence>
<dbReference type="RefSeq" id="WP_170213325.1">
    <property type="nucleotide sequence ID" value="NZ_BONH01000023.1"/>
</dbReference>
<proteinExistence type="inferred from homology"/>
<gene>
    <name evidence="7" type="ORF">Cci01nite_49280</name>
</gene>
<dbReference type="PANTHER" id="PTHR47151">
    <property type="entry name" value="LEU/ILE/VAL-BINDING ABC TRANSPORTER SUBUNIT"/>
    <property type="match status" value="1"/>
</dbReference>
<dbReference type="EMBL" id="BONH01000023">
    <property type="protein sequence ID" value="GIF99834.1"/>
    <property type="molecule type" value="Genomic_DNA"/>
</dbReference>
<feature type="domain" description="Leucine-binding protein" evidence="6">
    <location>
        <begin position="39"/>
        <end position="357"/>
    </location>
</feature>
<reference evidence="7 8" key="1">
    <citation type="submission" date="2021-01" db="EMBL/GenBank/DDBJ databases">
        <title>Whole genome shotgun sequence of Catellatospora citrea NBRC 14495.</title>
        <authorList>
            <person name="Komaki H."/>
            <person name="Tamura T."/>
        </authorList>
    </citation>
    <scope>NUCLEOTIDE SEQUENCE [LARGE SCALE GENOMIC DNA]</scope>
    <source>
        <strain evidence="7 8">NBRC 14495</strain>
    </source>
</reference>
<keyword evidence="2" id="KW-0813">Transport</keyword>
<evidence type="ECO:0000259" key="6">
    <source>
        <dbReference type="Pfam" id="PF13458"/>
    </source>
</evidence>
<dbReference type="PANTHER" id="PTHR47151:SF2">
    <property type="entry name" value="AMINO ACID BINDING PROTEIN"/>
    <property type="match status" value="1"/>
</dbReference>
<dbReference type="Pfam" id="PF13458">
    <property type="entry name" value="Peripla_BP_6"/>
    <property type="match status" value="1"/>
</dbReference>
<dbReference type="CDD" id="cd06342">
    <property type="entry name" value="PBP1_ABC_LIVBP-like"/>
    <property type="match status" value="1"/>
</dbReference>
<protein>
    <submittedName>
        <fullName evidence="7">Branched chain amino acid ABC transporter substrate-binding protein</fullName>
    </submittedName>
</protein>
<organism evidence="7 8">
    <name type="scientific">Catellatospora citrea</name>
    <dbReference type="NCBI Taxonomy" id="53366"/>
    <lineage>
        <taxon>Bacteria</taxon>
        <taxon>Bacillati</taxon>
        <taxon>Actinomycetota</taxon>
        <taxon>Actinomycetes</taxon>
        <taxon>Micromonosporales</taxon>
        <taxon>Micromonosporaceae</taxon>
        <taxon>Catellatospora</taxon>
    </lineage>
</organism>
<keyword evidence="8" id="KW-1185">Reference proteome</keyword>
<dbReference type="Proteomes" id="UP000659904">
    <property type="component" value="Unassembled WGS sequence"/>
</dbReference>
<sequence length="383" mass="39730">MRGPYARVVSILALLALVSTPGCDATAGTAAPPARPCGLKIAVIGPLSGASADLGTNIRSGAALAVEQYNGRHPDCQVTLQDFDSQSDPKQATALAQQIVADPKIMGVVGPAFSGESAAALPLFDQGQVTIVSPSATRTNLSQRGWSTFHRLIGNDASQGPAAARYIDTVLRARKAFVIDDTGAYGRGLADEVAATLSGKVVQRAAVPPRQVDFSSVVSQIRSAGADVVFYGGYYSSGGALLKAMRDAGLTATFVGGDGVKDAGFIRAAGVRAAEGAVITCACLPPERASRDFPAHYRAGFGKDAGTYSAEAYDAASIFLAGFEADRTTRRDMEAFVDAYAQDGVTGRLQFTPQGELVDSAIVVWAYRVADGTVVADSEIPRT</sequence>
<dbReference type="GO" id="GO:0006865">
    <property type="term" value="P:amino acid transport"/>
    <property type="evidence" value="ECO:0007669"/>
    <property type="project" value="UniProtKB-KW"/>
</dbReference>
<dbReference type="SUPFAM" id="SSF53822">
    <property type="entry name" value="Periplasmic binding protein-like I"/>
    <property type="match status" value="1"/>
</dbReference>
<evidence type="ECO:0000256" key="4">
    <source>
        <dbReference type="ARBA" id="ARBA00022970"/>
    </source>
</evidence>
<evidence type="ECO:0000256" key="3">
    <source>
        <dbReference type="ARBA" id="ARBA00022729"/>
    </source>
</evidence>
<dbReference type="Gene3D" id="3.40.50.2300">
    <property type="match status" value="2"/>
</dbReference>
<feature type="chain" id="PRO_5038635293" evidence="5">
    <location>
        <begin position="25"/>
        <end position="383"/>
    </location>
</feature>
<dbReference type="AlphaFoldDB" id="A0A8J3KR62"/>
<evidence type="ECO:0000313" key="7">
    <source>
        <dbReference type="EMBL" id="GIF99834.1"/>
    </source>
</evidence>
<keyword evidence="3 5" id="KW-0732">Signal</keyword>
<feature type="signal peptide" evidence="5">
    <location>
        <begin position="1"/>
        <end position="24"/>
    </location>
</feature>
<accession>A0A8J3KR62</accession>
<dbReference type="InterPro" id="IPR028082">
    <property type="entry name" value="Peripla_BP_I"/>
</dbReference>
<dbReference type="InterPro" id="IPR028081">
    <property type="entry name" value="Leu-bd"/>
</dbReference>
<name>A0A8J3KR62_9ACTN</name>
<dbReference type="InterPro" id="IPR000709">
    <property type="entry name" value="Leu_Ile_Val-bd"/>
</dbReference>
<comment type="caution">
    <text evidence="7">The sequence shown here is derived from an EMBL/GenBank/DDBJ whole genome shotgun (WGS) entry which is preliminary data.</text>
</comment>
<comment type="similarity">
    <text evidence="1">Belongs to the leucine-binding protein family.</text>
</comment>
<dbReference type="PRINTS" id="PR00337">
    <property type="entry name" value="LEUILEVALBP"/>
</dbReference>
<evidence type="ECO:0000256" key="2">
    <source>
        <dbReference type="ARBA" id="ARBA00022448"/>
    </source>
</evidence>
<evidence type="ECO:0000313" key="8">
    <source>
        <dbReference type="Proteomes" id="UP000659904"/>
    </source>
</evidence>
<evidence type="ECO:0000256" key="1">
    <source>
        <dbReference type="ARBA" id="ARBA00010062"/>
    </source>
</evidence>
<keyword evidence="4" id="KW-0029">Amino-acid transport</keyword>